<dbReference type="AlphaFoldDB" id="A0ABD1YY55"/>
<evidence type="ECO:0000313" key="2">
    <source>
        <dbReference type="Proteomes" id="UP001605036"/>
    </source>
</evidence>
<proteinExistence type="predicted"/>
<protein>
    <submittedName>
        <fullName evidence="1">Uncharacterized protein</fullName>
    </submittedName>
</protein>
<organism evidence="1 2">
    <name type="scientific">Riccia fluitans</name>
    <dbReference type="NCBI Taxonomy" id="41844"/>
    <lineage>
        <taxon>Eukaryota</taxon>
        <taxon>Viridiplantae</taxon>
        <taxon>Streptophyta</taxon>
        <taxon>Embryophyta</taxon>
        <taxon>Marchantiophyta</taxon>
        <taxon>Marchantiopsida</taxon>
        <taxon>Marchantiidae</taxon>
        <taxon>Marchantiales</taxon>
        <taxon>Ricciaceae</taxon>
        <taxon>Riccia</taxon>
    </lineage>
</organism>
<evidence type="ECO:0000313" key="1">
    <source>
        <dbReference type="EMBL" id="KAL2635610.1"/>
    </source>
</evidence>
<sequence>MSVGTSGECYDGKNEALQAGHVATKRICPEPRRRAGKEPNVTRGAVYDRNLIHVNIFLHLSWFHTIFEEEARVTLSASLVHRPRKRKFITQPVFVPRICHHALRTTRGVSL</sequence>
<dbReference type="EMBL" id="JBHFFA010000003">
    <property type="protein sequence ID" value="KAL2635610.1"/>
    <property type="molecule type" value="Genomic_DNA"/>
</dbReference>
<comment type="caution">
    <text evidence="1">The sequence shown here is derived from an EMBL/GenBank/DDBJ whole genome shotgun (WGS) entry which is preliminary data.</text>
</comment>
<keyword evidence="2" id="KW-1185">Reference proteome</keyword>
<reference evidence="1 2" key="1">
    <citation type="submission" date="2024-09" db="EMBL/GenBank/DDBJ databases">
        <title>Chromosome-scale assembly of Riccia fluitans.</title>
        <authorList>
            <person name="Paukszto L."/>
            <person name="Sawicki J."/>
            <person name="Karawczyk K."/>
            <person name="Piernik-Szablinska J."/>
            <person name="Szczecinska M."/>
            <person name="Mazdziarz M."/>
        </authorList>
    </citation>
    <scope>NUCLEOTIDE SEQUENCE [LARGE SCALE GENOMIC DNA]</scope>
    <source>
        <strain evidence="1">Rf_01</strain>
        <tissue evidence="1">Aerial parts of the thallus</tissue>
    </source>
</reference>
<name>A0ABD1YY55_9MARC</name>
<accession>A0ABD1YY55</accession>
<dbReference type="Proteomes" id="UP001605036">
    <property type="component" value="Unassembled WGS sequence"/>
</dbReference>
<gene>
    <name evidence="1" type="ORF">R1flu_007089</name>
</gene>